<organism evidence="4 5">
    <name type="scientific">Paenibacillus thalictri</name>
    <dbReference type="NCBI Taxonomy" id="2527873"/>
    <lineage>
        <taxon>Bacteria</taxon>
        <taxon>Bacillati</taxon>
        <taxon>Bacillota</taxon>
        <taxon>Bacilli</taxon>
        <taxon>Bacillales</taxon>
        <taxon>Paenibacillaceae</taxon>
        <taxon>Paenibacillus</taxon>
    </lineage>
</organism>
<gene>
    <name evidence="4" type="ORF">EYB31_32835</name>
</gene>
<dbReference type="Proteomes" id="UP000293142">
    <property type="component" value="Unassembled WGS sequence"/>
</dbReference>
<dbReference type="RefSeq" id="WP_131017773.1">
    <property type="nucleotide sequence ID" value="NZ_SIRE01000031.1"/>
</dbReference>
<keyword evidence="2 4" id="KW-0067">ATP-binding</keyword>
<dbReference type="PROSITE" id="PS00211">
    <property type="entry name" value="ABC_TRANSPORTER_1"/>
    <property type="match status" value="1"/>
</dbReference>
<name>A0A4Q9DF89_9BACL</name>
<keyword evidence="5" id="KW-1185">Reference proteome</keyword>
<dbReference type="InterPro" id="IPR027417">
    <property type="entry name" value="P-loop_NTPase"/>
</dbReference>
<evidence type="ECO:0000259" key="3">
    <source>
        <dbReference type="PROSITE" id="PS50893"/>
    </source>
</evidence>
<dbReference type="GO" id="GO:0016887">
    <property type="term" value="F:ATP hydrolysis activity"/>
    <property type="evidence" value="ECO:0007669"/>
    <property type="project" value="InterPro"/>
</dbReference>
<keyword evidence="1" id="KW-0547">Nucleotide-binding</keyword>
<dbReference type="AlphaFoldDB" id="A0A4Q9DF89"/>
<dbReference type="InterPro" id="IPR003593">
    <property type="entry name" value="AAA+_ATPase"/>
</dbReference>
<dbReference type="Gene3D" id="3.40.50.300">
    <property type="entry name" value="P-loop containing nucleotide triphosphate hydrolases"/>
    <property type="match status" value="1"/>
</dbReference>
<dbReference type="OrthoDB" id="9771863at2"/>
<dbReference type="GO" id="GO:0005524">
    <property type="term" value="F:ATP binding"/>
    <property type="evidence" value="ECO:0007669"/>
    <property type="project" value="UniProtKB-KW"/>
</dbReference>
<dbReference type="SUPFAM" id="SSF52540">
    <property type="entry name" value="P-loop containing nucleoside triphosphate hydrolases"/>
    <property type="match status" value="1"/>
</dbReference>
<evidence type="ECO:0000313" key="4">
    <source>
        <dbReference type="EMBL" id="TBL70511.1"/>
    </source>
</evidence>
<proteinExistence type="predicted"/>
<accession>A0A4Q9DF89</accession>
<dbReference type="CDD" id="cd03216">
    <property type="entry name" value="ABC_Carb_Monos_I"/>
    <property type="match status" value="1"/>
</dbReference>
<evidence type="ECO:0000313" key="5">
    <source>
        <dbReference type="Proteomes" id="UP000293142"/>
    </source>
</evidence>
<dbReference type="PANTHER" id="PTHR43790:SF8">
    <property type="entry name" value="SUGAR ABC TRANSPORTER ATP-BINDING PROTEIN"/>
    <property type="match status" value="1"/>
</dbReference>
<protein>
    <submittedName>
        <fullName evidence="4">Sugar ABC transporter ATP-binding protein</fullName>
    </submittedName>
</protein>
<evidence type="ECO:0000256" key="2">
    <source>
        <dbReference type="ARBA" id="ARBA00022840"/>
    </source>
</evidence>
<dbReference type="EMBL" id="SIRE01000031">
    <property type="protein sequence ID" value="TBL70511.1"/>
    <property type="molecule type" value="Genomic_DNA"/>
</dbReference>
<feature type="domain" description="ABC transporter" evidence="3">
    <location>
        <begin position="7"/>
        <end position="249"/>
    </location>
</feature>
<reference evidence="4 5" key="1">
    <citation type="submission" date="2019-02" db="EMBL/GenBank/DDBJ databases">
        <title>Paenibacillus sp. nov., isolated from surface-sterilized tissue of Thalictrum simplex L.</title>
        <authorList>
            <person name="Tuo L."/>
        </authorList>
    </citation>
    <scope>NUCLEOTIDE SEQUENCE [LARGE SCALE GENOMIC DNA]</scope>
    <source>
        <strain evidence="4 5">N2SHLJ1</strain>
    </source>
</reference>
<sequence>MEPIPSFEAKGIIKNFGRIQALKGIDFTIYPGEVVGLLGDNGAGKSTLIKVFSGALSPDEGELLLEGKICRFSSPQEARDAGIETVYQDLALATDLDIESNLFLGREILKKGWRSRFGFLDRKAMFREVEDLFAKLNIRVRDLNANISDLSGGQRQAVAVARAVKWGNKLVIMDEPTAALGVEQSAMVLDLVRQVRSKGIPVIFISHTMPFVFDVCDRIVILRLGEVVANLKVKETTVNEVVQYITGSKQSDRIARLQQSGARP</sequence>
<dbReference type="InterPro" id="IPR003439">
    <property type="entry name" value="ABC_transporter-like_ATP-bd"/>
</dbReference>
<dbReference type="InterPro" id="IPR017871">
    <property type="entry name" value="ABC_transporter-like_CS"/>
</dbReference>
<dbReference type="PROSITE" id="PS50893">
    <property type="entry name" value="ABC_TRANSPORTER_2"/>
    <property type="match status" value="1"/>
</dbReference>
<comment type="caution">
    <text evidence="4">The sequence shown here is derived from an EMBL/GenBank/DDBJ whole genome shotgun (WGS) entry which is preliminary data.</text>
</comment>
<dbReference type="PANTHER" id="PTHR43790">
    <property type="entry name" value="CARBOHYDRATE TRANSPORT ATP-BINDING PROTEIN MG119-RELATED"/>
    <property type="match status" value="1"/>
</dbReference>
<dbReference type="Pfam" id="PF00005">
    <property type="entry name" value="ABC_tran"/>
    <property type="match status" value="1"/>
</dbReference>
<evidence type="ECO:0000256" key="1">
    <source>
        <dbReference type="ARBA" id="ARBA00022741"/>
    </source>
</evidence>
<dbReference type="SMART" id="SM00382">
    <property type="entry name" value="AAA"/>
    <property type="match status" value="1"/>
</dbReference>
<dbReference type="InterPro" id="IPR050107">
    <property type="entry name" value="ABC_carbohydrate_import_ATPase"/>
</dbReference>